<keyword evidence="6" id="KW-0547">Nucleotide-binding</keyword>
<dbReference type="Gene3D" id="1.10.3090.10">
    <property type="entry name" value="cca-adding enzyme, domain 2"/>
    <property type="match status" value="1"/>
</dbReference>
<dbReference type="KEGG" id="cdrk:B9W14_24985"/>
<dbReference type="GO" id="GO:0046872">
    <property type="term" value="F:metal ion binding"/>
    <property type="evidence" value="ECO:0007669"/>
    <property type="project" value="UniProtKB-KW"/>
</dbReference>
<keyword evidence="7" id="KW-0460">Magnesium</keyword>
<keyword evidence="4" id="KW-0548">Nucleotidyltransferase</keyword>
<dbReference type="Pfam" id="PF12627">
    <property type="entry name" value="PolyA_pol_RNAbd"/>
    <property type="match status" value="1"/>
</dbReference>
<evidence type="ECO:0000259" key="10">
    <source>
        <dbReference type="Pfam" id="PF01743"/>
    </source>
</evidence>
<feature type="domain" description="HD" evidence="11">
    <location>
        <begin position="271"/>
        <end position="350"/>
    </location>
</feature>
<evidence type="ECO:0000256" key="8">
    <source>
        <dbReference type="ARBA" id="ARBA00022884"/>
    </source>
</evidence>
<dbReference type="GO" id="GO:0016779">
    <property type="term" value="F:nucleotidyltransferase activity"/>
    <property type="evidence" value="ECO:0007669"/>
    <property type="project" value="UniProtKB-KW"/>
</dbReference>
<protein>
    <submittedName>
        <fullName evidence="13">tRNA nucleotidyltransferase</fullName>
    </submittedName>
</protein>
<gene>
    <name evidence="13" type="ORF">B9W14_24985</name>
</gene>
<evidence type="ECO:0000256" key="6">
    <source>
        <dbReference type="ARBA" id="ARBA00022741"/>
    </source>
</evidence>
<evidence type="ECO:0000313" key="13">
    <source>
        <dbReference type="EMBL" id="AWI07556.1"/>
    </source>
</evidence>
<keyword evidence="8 9" id="KW-0694">RNA-binding</keyword>
<evidence type="ECO:0000256" key="5">
    <source>
        <dbReference type="ARBA" id="ARBA00022723"/>
    </source>
</evidence>
<evidence type="ECO:0000259" key="11">
    <source>
        <dbReference type="Pfam" id="PF01966"/>
    </source>
</evidence>
<proteinExistence type="inferred from homology"/>
<dbReference type="GO" id="GO:0008033">
    <property type="term" value="P:tRNA processing"/>
    <property type="evidence" value="ECO:0007669"/>
    <property type="project" value="UniProtKB-KW"/>
</dbReference>
<dbReference type="OrthoDB" id="9805698at2"/>
<dbReference type="RefSeq" id="WP_032079331.1">
    <property type="nucleotide sequence ID" value="NZ_CP020953.1"/>
</dbReference>
<dbReference type="AlphaFoldDB" id="A0A2U8DXX0"/>
<dbReference type="Proteomes" id="UP000244910">
    <property type="component" value="Chromosome"/>
</dbReference>
<keyword evidence="5" id="KW-0479">Metal-binding</keyword>
<dbReference type="InterPro" id="IPR006675">
    <property type="entry name" value="HDIG_dom"/>
</dbReference>
<dbReference type="PANTHER" id="PTHR47545">
    <property type="entry name" value="MULTIFUNCTIONAL CCA PROTEIN"/>
    <property type="match status" value="1"/>
</dbReference>
<dbReference type="SUPFAM" id="SSF81891">
    <property type="entry name" value="Poly A polymerase C-terminal region-like"/>
    <property type="match status" value="1"/>
</dbReference>
<dbReference type="SUPFAM" id="SSF81301">
    <property type="entry name" value="Nucleotidyltransferase"/>
    <property type="match status" value="1"/>
</dbReference>
<evidence type="ECO:0000256" key="1">
    <source>
        <dbReference type="ARBA" id="ARBA00001946"/>
    </source>
</evidence>
<dbReference type="InterPro" id="IPR032828">
    <property type="entry name" value="PolyA_RNA-bd"/>
</dbReference>
<dbReference type="InterPro" id="IPR050124">
    <property type="entry name" value="tRNA_CCA-adding_enzyme"/>
</dbReference>
<dbReference type="InterPro" id="IPR003607">
    <property type="entry name" value="HD/PDEase_dom"/>
</dbReference>
<evidence type="ECO:0000256" key="4">
    <source>
        <dbReference type="ARBA" id="ARBA00022695"/>
    </source>
</evidence>
<dbReference type="GO" id="GO:0000166">
    <property type="term" value="F:nucleotide binding"/>
    <property type="evidence" value="ECO:0007669"/>
    <property type="project" value="UniProtKB-KW"/>
</dbReference>
<dbReference type="GO" id="GO:0003723">
    <property type="term" value="F:RNA binding"/>
    <property type="evidence" value="ECO:0007669"/>
    <property type="project" value="UniProtKB-KW"/>
</dbReference>
<evidence type="ECO:0000259" key="12">
    <source>
        <dbReference type="Pfam" id="PF12627"/>
    </source>
</evidence>
<evidence type="ECO:0000256" key="9">
    <source>
        <dbReference type="RuleBase" id="RU003953"/>
    </source>
</evidence>
<reference evidence="14" key="1">
    <citation type="submission" date="2017-04" db="EMBL/GenBank/DDBJ databases">
        <authorList>
            <person name="Song Y."/>
            <person name="Cho B.-K."/>
        </authorList>
    </citation>
    <scope>NUCLEOTIDE SEQUENCE [LARGE SCALE GENOMIC DNA]</scope>
    <source>
        <strain evidence="14">SL1</strain>
    </source>
</reference>
<accession>A0A2U8DXX0</accession>
<comment type="similarity">
    <text evidence="9">Belongs to the tRNA nucleotidyltransferase/poly(A) polymerase family.</text>
</comment>
<organism evidence="13 14">
    <name type="scientific">Clostridium drakei</name>
    <dbReference type="NCBI Taxonomy" id="332101"/>
    <lineage>
        <taxon>Bacteria</taxon>
        <taxon>Bacillati</taxon>
        <taxon>Bacillota</taxon>
        <taxon>Clostridia</taxon>
        <taxon>Eubacteriales</taxon>
        <taxon>Clostridiaceae</taxon>
        <taxon>Clostridium</taxon>
    </lineage>
</organism>
<name>A0A2U8DXX0_9CLOT</name>
<evidence type="ECO:0000256" key="2">
    <source>
        <dbReference type="ARBA" id="ARBA00022679"/>
    </source>
</evidence>
<evidence type="ECO:0000256" key="7">
    <source>
        <dbReference type="ARBA" id="ARBA00022842"/>
    </source>
</evidence>
<feature type="domain" description="tRNA nucleotidyltransferase/poly(A) polymerase RNA and SrmB- binding" evidence="12">
    <location>
        <begin position="158"/>
        <end position="219"/>
    </location>
</feature>
<sequence length="405" mass="47756">MNSSNEFLKALKESLNEVGGEAYLIGTFVRERLMDFKSQPSKLDIIYKGDINKLLMSLDNKQFSFYSLKENKDTYRYSDRNVVFNINKMKGKNIEEDLSKRDFSINAICLKLIENKIIDPFNGRKAIKCRIIQSIRDTSIEEDPIRILRGIRFCIRYGMHFNLETENKIVDLSYKLKSSNKEQVFTELMKLMEIDDNGRAFEVLDNYGVLKNIFPYMEELKTVGKCKYHIEDAFTHMKLTYEVFKDVVKGRIKIEGLNLEHLEDCIDSFKVRECVSLACFLHDIGKFNCYKEKEDSVSFLGHEKEGAKIVNDICKDMRVPKKSAQLVEVLVEAHMCPLEIFKMDENKRMEAAHKFFERYNKYFEFILIISLCDNYATYDSLCQDTKKHEYKKFIEEMICKYKFQK</sequence>
<dbReference type="CDD" id="cd00077">
    <property type="entry name" value="HDc"/>
    <property type="match status" value="1"/>
</dbReference>
<dbReference type="InterPro" id="IPR002646">
    <property type="entry name" value="PolA_pol_head_dom"/>
</dbReference>
<feature type="domain" description="Poly A polymerase head" evidence="10">
    <location>
        <begin position="23"/>
        <end position="132"/>
    </location>
</feature>
<keyword evidence="14" id="KW-1185">Reference proteome</keyword>
<comment type="cofactor">
    <cofactor evidence="1">
        <name>Mg(2+)</name>
        <dbReference type="ChEBI" id="CHEBI:18420"/>
    </cofactor>
</comment>
<dbReference type="InterPro" id="IPR006674">
    <property type="entry name" value="HD_domain"/>
</dbReference>
<dbReference type="NCBIfam" id="TIGR00277">
    <property type="entry name" value="HDIG"/>
    <property type="match status" value="1"/>
</dbReference>
<dbReference type="Gene3D" id="3.30.460.10">
    <property type="entry name" value="Beta Polymerase, domain 2"/>
    <property type="match status" value="1"/>
</dbReference>
<keyword evidence="2 9" id="KW-0808">Transferase</keyword>
<keyword evidence="3" id="KW-0819">tRNA processing</keyword>
<evidence type="ECO:0000256" key="3">
    <source>
        <dbReference type="ARBA" id="ARBA00022694"/>
    </source>
</evidence>
<dbReference type="Pfam" id="PF01743">
    <property type="entry name" value="PolyA_pol"/>
    <property type="match status" value="1"/>
</dbReference>
<dbReference type="InterPro" id="IPR043519">
    <property type="entry name" value="NT_sf"/>
</dbReference>
<dbReference type="Pfam" id="PF01966">
    <property type="entry name" value="HD"/>
    <property type="match status" value="1"/>
</dbReference>
<dbReference type="EMBL" id="CP020953">
    <property type="protein sequence ID" value="AWI07556.1"/>
    <property type="molecule type" value="Genomic_DNA"/>
</dbReference>
<evidence type="ECO:0000313" key="14">
    <source>
        <dbReference type="Proteomes" id="UP000244910"/>
    </source>
</evidence>